<dbReference type="AlphaFoldDB" id="A0A921UGE7"/>
<evidence type="ECO:0000313" key="6">
    <source>
        <dbReference type="EMBL" id="KAG0530649.1"/>
    </source>
</evidence>
<gene>
    <name evidence="6" type="ORF">BDA96_05G205000</name>
</gene>
<organism evidence="6 7">
    <name type="scientific">Sorghum bicolor</name>
    <name type="common">Sorghum</name>
    <name type="synonym">Sorghum vulgare</name>
    <dbReference type="NCBI Taxonomy" id="4558"/>
    <lineage>
        <taxon>Eukaryota</taxon>
        <taxon>Viridiplantae</taxon>
        <taxon>Streptophyta</taxon>
        <taxon>Embryophyta</taxon>
        <taxon>Tracheophyta</taxon>
        <taxon>Spermatophyta</taxon>
        <taxon>Magnoliopsida</taxon>
        <taxon>Liliopsida</taxon>
        <taxon>Poales</taxon>
        <taxon>Poaceae</taxon>
        <taxon>PACMAD clade</taxon>
        <taxon>Panicoideae</taxon>
        <taxon>Andropogonodae</taxon>
        <taxon>Andropogoneae</taxon>
        <taxon>Sorghinae</taxon>
        <taxon>Sorghum</taxon>
    </lineage>
</organism>
<dbReference type="InterPro" id="IPR007658">
    <property type="entry name" value="DUF594"/>
</dbReference>
<dbReference type="InterPro" id="IPR018200">
    <property type="entry name" value="USP_CS"/>
</dbReference>
<reference evidence="6" key="1">
    <citation type="journal article" date="2019" name="BMC Genomics">
        <title>A new reference genome for Sorghum bicolor reveals high levels of sequence similarity between sweet and grain genotypes: implications for the genetics of sugar metabolism.</title>
        <authorList>
            <person name="Cooper E.A."/>
            <person name="Brenton Z.W."/>
            <person name="Flinn B.S."/>
            <person name="Jenkins J."/>
            <person name="Shu S."/>
            <person name="Flowers D."/>
            <person name="Luo F."/>
            <person name="Wang Y."/>
            <person name="Xia P."/>
            <person name="Barry K."/>
            <person name="Daum C."/>
            <person name="Lipzen A."/>
            <person name="Yoshinaga Y."/>
            <person name="Schmutz J."/>
            <person name="Saski C."/>
            <person name="Vermerris W."/>
            <person name="Kresovich S."/>
        </authorList>
    </citation>
    <scope>NUCLEOTIDE SEQUENCE</scope>
</reference>
<reference evidence="6" key="2">
    <citation type="submission" date="2020-10" db="EMBL/GenBank/DDBJ databases">
        <authorList>
            <person name="Cooper E.A."/>
            <person name="Brenton Z.W."/>
            <person name="Flinn B.S."/>
            <person name="Jenkins J."/>
            <person name="Shu S."/>
            <person name="Flowers D."/>
            <person name="Luo F."/>
            <person name="Wang Y."/>
            <person name="Xia P."/>
            <person name="Barry K."/>
            <person name="Daum C."/>
            <person name="Lipzen A."/>
            <person name="Yoshinaga Y."/>
            <person name="Schmutz J."/>
            <person name="Saski C."/>
            <person name="Vermerris W."/>
            <person name="Kresovich S."/>
        </authorList>
    </citation>
    <scope>NUCLEOTIDE SEQUENCE</scope>
</reference>
<feature type="transmembrane region" description="Helical" evidence="4">
    <location>
        <begin position="20"/>
        <end position="45"/>
    </location>
</feature>
<evidence type="ECO:0000313" key="7">
    <source>
        <dbReference type="Proteomes" id="UP000807115"/>
    </source>
</evidence>
<dbReference type="Gene3D" id="3.90.70.10">
    <property type="entry name" value="Cysteine proteinases"/>
    <property type="match status" value="1"/>
</dbReference>
<feature type="transmembrane region" description="Helical" evidence="4">
    <location>
        <begin position="340"/>
        <end position="368"/>
    </location>
</feature>
<sequence length="1251" mass="142075">MAGPGSVVSSLFIMMNKKTYILLRIEFLVVMVTFLFLAMSIMDIFRRRFHNPLIKSIFNTLDTVSDSVVLYILGAMKTAKIKNQLFPVWAIVLVNFRNSIDFISGYGVPDRRGRRFTEWRNVIKLLGVGFLNGSSDSKFLLPLWSLWSMQVLRSFYRFQTRNLAVQSMWHGHSSSLISEYMRANREPGNFRDADCDPQTMQGYKYLVYGETKRSVTLKKPQYVLRIDPCKQQRRKRSNTSSIDTLSTLDKIWHCSDHLLRRHNDSSSQGDDLKDLSLAFALYRLLRCRLEDVMLHEDAIRVNQKLIRARIAKEENDMRTFRVMELQLAFLNDYFNTRFPMVFWCGLPSLFISLALSVVTFAVVCWLSVDIRRVIKPPEGDTSHHVHGFNVDVSITWAFMFCMMFKEIWEIVNYLLSDWTRLLLTCLYQRCKSKCVRNRFAEGIILSFFKSKIISERWHGVIDQYVFLQSYDSKPRIWNLLHKLTVGMVEKKDEGVELGKAVSIPGCLKPAILVKLRSLHLTKAYLAKTIRSLPEKGPREKYRWACFQLPTCSHIILVWHIATSLCEIELAKGNGVDLTKPGFLCNLLSCFTTCCSSKSYLMDENKLSGKLQESYIIANSLSRYCAYLLVSKPEMIPDSFLVPKMVLQETIKHARDQILKDHDSLQSRYDKLMEQAESASKEETVKMMVEKENVLQQGAILGYRLISSESEEDRWVILAEVWAELLVHLAPSWNAAAHKKSLESGGEFITHIWALLWHCGIEKSKLWPVEDVPDENTTPGARAPQEDNAESGHDQTKQEMQQADAKIGIKEEADKSRSDLMQGAAGAQVQNGKVENGIHGKDGINVITQTGFVDAGEGIASVQSDNVVTGRAMPLPHQNVVRGMKNLGNTCYFNAVLQSLLALGNMRVSMLEPDALHPKGSLGQELKNLFMETTYGNTGASVSLVPENLFHIMCSRNSKFQHGVTEDSNIMLLSLLDGLNDEEPGMVESLFYGQVGKNLHCKACGRATYNDGEKLDLSLAIPSKKPVSVEDCLDLYAQGNIQDWRCTACLSADGNASTNQTEQSDNGTQISVPDNNEDEYQMEQTQKVEKKICRTVASEPNQITKAPPVLILQLKRFNYDPHAPHDKTQKFGEPVIFEETLDITKFMHPRHTENEDYKYHLVAVIVHEGQTLDGGHYITFVRASRIGYQQQASGDASTWFYVSDEHVRDASLEEVLGSQAYILFYERLKQPNANTSLETHSSSITHQQNSKQ</sequence>
<dbReference type="PROSITE" id="PS00973">
    <property type="entry name" value="USP_2"/>
    <property type="match status" value="1"/>
</dbReference>
<keyword evidence="2" id="KW-0175">Coiled coil</keyword>
<dbReference type="Pfam" id="PF00443">
    <property type="entry name" value="UCH"/>
    <property type="match status" value="1"/>
</dbReference>
<dbReference type="Proteomes" id="UP000807115">
    <property type="component" value="Chromosome 5"/>
</dbReference>
<dbReference type="PANTHER" id="PTHR31325">
    <property type="entry name" value="OS01G0798800 PROTEIN-RELATED"/>
    <property type="match status" value="1"/>
</dbReference>
<dbReference type="InterPro" id="IPR028889">
    <property type="entry name" value="USP"/>
</dbReference>
<dbReference type="Pfam" id="PF13968">
    <property type="entry name" value="DUF4220"/>
    <property type="match status" value="1"/>
</dbReference>
<comment type="similarity">
    <text evidence="1">Belongs to the peptidase C19 family.</text>
</comment>
<dbReference type="PROSITE" id="PS00972">
    <property type="entry name" value="USP_1"/>
    <property type="match status" value="1"/>
</dbReference>
<protein>
    <recommendedName>
        <fullName evidence="5">USP domain-containing protein</fullName>
    </recommendedName>
</protein>
<keyword evidence="4" id="KW-0812">Transmembrane</keyword>
<dbReference type="GO" id="GO:0016579">
    <property type="term" value="P:protein deubiquitination"/>
    <property type="evidence" value="ECO:0007669"/>
    <property type="project" value="InterPro"/>
</dbReference>
<feature type="region of interest" description="Disordered" evidence="3">
    <location>
        <begin position="1054"/>
        <end position="1073"/>
    </location>
</feature>
<feature type="region of interest" description="Disordered" evidence="3">
    <location>
        <begin position="769"/>
        <end position="804"/>
    </location>
</feature>
<keyword evidence="4" id="KW-0472">Membrane</keyword>
<evidence type="ECO:0000256" key="3">
    <source>
        <dbReference type="SAM" id="MobiDB-lite"/>
    </source>
</evidence>
<evidence type="ECO:0000256" key="1">
    <source>
        <dbReference type="ARBA" id="ARBA00009085"/>
    </source>
</evidence>
<proteinExistence type="inferred from homology"/>
<dbReference type="EMBL" id="CM027684">
    <property type="protein sequence ID" value="KAG0530649.1"/>
    <property type="molecule type" value="Genomic_DNA"/>
</dbReference>
<dbReference type="Pfam" id="PF04578">
    <property type="entry name" value="DUF594"/>
    <property type="match status" value="1"/>
</dbReference>
<name>A0A921UGE7_SORBI</name>
<dbReference type="GO" id="GO:0004843">
    <property type="term" value="F:cysteine-type deubiquitinase activity"/>
    <property type="evidence" value="ECO:0007669"/>
    <property type="project" value="InterPro"/>
</dbReference>
<feature type="domain" description="USP" evidence="5">
    <location>
        <begin position="881"/>
        <end position="1227"/>
    </location>
</feature>
<evidence type="ECO:0000256" key="2">
    <source>
        <dbReference type="SAM" id="Coils"/>
    </source>
</evidence>
<comment type="caution">
    <text evidence="6">The sequence shown here is derived from an EMBL/GenBank/DDBJ whole genome shotgun (WGS) entry which is preliminary data.</text>
</comment>
<evidence type="ECO:0000259" key="5">
    <source>
        <dbReference type="PROSITE" id="PS50235"/>
    </source>
</evidence>
<dbReference type="InterPro" id="IPR025315">
    <property type="entry name" value="DUF4220"/>
</dbReference>
<evidence type="ECO:0000256" key="4">
    <source>
        <dbReference type="SAM" id="Phobius"/>
    </source>
</evidence>
<keyword evidence="4" id="KW-1133">Transmembrane helix</keyword>
<dbReference type="InterPro" id="IPR038765">
    <property type="entry name" value="Papain-like_cys_pep_sf"/>
</dbReference>
<feature type="coiled-coil region" evidence="2">
    <location>
        <begin position="654"/>
        <end position="681"/>
    </location>
</feature>
<accession>A0A921UGE7</accession>
<dbReference type="SUPFAM" id="SSF54001">
    <property type="entry name" value="Cysteine proteinases"/>
    <property type="match status" value="1"/>
</dbReference>
<dbReference type="PROSITE" id="PS50235">
    <property type="entry name" value="USP_3"/>
    <property type="match status" value="1"/>
</dbReference>
<dbReference type="InterPro" id="IPR001394">
    <property type="entry name" value="Peptidase_C19_UCH"/>
</dbReference>